<keyword evidence="2" id="KW-0812">Transmembrane</keyword>
<reference evidence="3 4" key="1">
    <citation type="journal article" date="2021" name="Microbiol. Spectr.">
        <title>A Single Bacterium Capable of Oxidation and Reduction of Iron at Circumneutral pH.</title>
        <authorList>
            <person name="Kato S."/>
            <person name="Ohkuma M."/>
        </authorList>
    </citation>
    <scope>NUCLEOTIDE SEQUENCE [LARGE SCALE GENOMIC DNA]</scope>
    <source>
        <strain evidence="3 4">MIZ03</strain>
    </source>
</reference>
<evidence type="ECO:0000256" key="2">
    <source>
        <dbReference type="SAM" id="Phobius"/>
    </source>
</evidence>
<name>A0ABN6D5W2_9BURK</name>
<dbReference type="InterPro" id="IPR031044">
    <property type="entry name" value="Small_Trp_rich"/>
</dbReference>
<dbReference type="Proteomes" id="UP000824366">
    <property type="component" value="Chromosome"/>
</dbReference>
<organism evidence="3 4">
    <name type="scientific">Rhodoferax lithotrophicus</name>
    <dbReference type="NCBI Taxonomy" id="2798804"/>
    <lineage>
        <taxon>Bacteria</taxon>
        <taxon>Pseudomonadati</taxon>
        <taxon>Pseudomonadota</taxon>
        <taxon>Betaproteobacteria</taxon>
        <taxon>Burkholderiales</taxon>
        <taxon>Comamonadaceae</taxon>
        <taxon>Rhodoferax</taxon>
    </lineage>
</organism>
<evidence type="ECO:0000313" key="3">
    <source>
        <dbReference type="EMBL" id="BCO27384.1"/>
    </source>
</evidence>
<keyword evidence="2" id="KW-1133">Transmembrane helix</keyword>
<feature type="transmembrane region" description="Helical" evidence="2">
    <location>
        <begin position="24"/>
        <end position="45"/>
    </location>
</feature>
<evidence type="ECO:0000313" key="4">
    <source>
        <dbReference type="Proteomes" id="UP000824366"/>
    </source>
</evidence>
<gene>
    <name evidence="3" type="ORF">MIZ03_2272</name>
</gene>
<dbReference type="NCBIfam" id="TIGR04438">
    <property type="entry name" value="small_Trp_rich"/>
    <property type="match status" value="1"/>
</dbReference>
<feature type="transmembrane region" description="Helical" evidence="2">
    <location>
        <begin position="51"/>
        <end position="68"/>
    </location>
</feature>
<feature type="region of interest" description="Disordered" evidence="1">
    <location>
        <begin position="81"/>
        <end position="105"/>
    </location>
</feature>
<dbReference type="EMBL" id="AP024238">
    <property type="protein sequence ID" value="BCO27384.1"/>
    <property type="molecule type" value="Genomic_DNA"/>
</dbReference>
<keyword evidence="2" id="KW-0472">Membrane</keyword>
<accession>A0ABN6D5W2</accession>
<keyword evidence="4" id="KW-1185">Reference proteome</keyword>
<proteinExistence type="predicted"/>
<protein>
    <recommendedName>
        <fullName evidence="5">TIGR04438 family Trp-rich protein</fullName>
    </recommendedName>
</protein>
<evidence type="ECO:0000256" key="1">
    <source>
        <dbReference type="SAM" id="MobiDB-lite"/>
    </source>
</evidence>
<evidence type="ECO:0008006" key="5">
    <source>
        <dbReference type="Google" id="ProtNLM"/>
    </source>
</evidence>
<sequence>MNVIVGKPIDLSMRVGLLDEFERAVMYLLGLGLVLLLMKVLGWGPMAGLDWWWVGAPFVLAVAWWAWADSSGYTKRKVMEREDKKRDARRERTKEALGSINRNRR</sequence>
<feature type="compositionally biased region" description="Basic and acidic residues" evidence="1">
    <location>
        <begin position="81"/>
        <end position="95"/>
    </location>
</feature>